<dbReference type="PANTHER" id="PTHR43689:SF8">
    <property type="entry name" value="ALPHA_BETA-HYDROLASES SUPERFAMILY PROTEIN"/>
    <property type="match status" value="1"/>
</dbReference>
<dbReference type="GO" id="GO:0016787">
    <property type="term" value="F:hydrolase activity"/>
    <property type="evidence" value="ECO:0007669"/>
    <property type="project" value="UniProtKB-KW"/>
</dbReference>
<sequence>MLIEWSDTPGQRMNINGVALEYACHGPSPDQAPTIVMLHEGLGCVALWRDFPARVAERTGMGVLVYSRQGYGQSDPVTLPRPLDFMTREAQDVLPHVLDQAGIRRCILFGHSDGATIAAIHAGTVEDHRIRGLILMAPHFFTEDMGLAEIERAAAAFETGGLRERMGKYHKDAEGAFRGWNDAWRDPGFKGWNVAEVIDYFRIPVLAIQGRQDQYGTLAQIEEIETRAYSPVETCILDCQHAPHLEAPDAVLKAIEEFVARLERIEAAEVEIV</sequence>
<dbReference type="RefSeq" id="WP_386734411.1">
    <property type="nucleotide sequence ID" value="NZ_JBHRXI010000004.1"/>
</dbReference>
<dbReference type="InterPro" id="IPR029058">
    <property type="entry name" value="AB_hydrolase_fold"/>
</dbReference>
<name>A0ABV7TES6_9RHOB</name>
<dbReference type="PANTHER" id="PTHR43689">
    <property type="entry name" value="HYDROLASE"/>
    <property type="match status" value="1"/>
</dbReference>
<evidence type="ECO:0000313" key="2">
    <source>
        <dbReference type="EMBL" id="MFC3613239.1"/>
    </source>
</evidence>
<gene>
    <name evidence="2" type="ORF">ACFORG_05655</name>
</gene>
<keyword evidence="3" id="KW-1185">Reference proteome</keyword>
<protein>
    <submittedName>
        <fullName evidence="2">Alpha/beta fold hydrolase</fullName>
    </submittedName>
</protein>
<comment type="caution">
    <text evidence="2">The sequence shown here is derived from an EMBL/GenBank/DDBJ whole genome shotgun (WGS) entry which is preliminary data.</text>
</comment>
<organism evidence="2 3">
    <name type="scientific">Lutimaribacter marinistellae</name>
    <dbReference type="NCBI Taxonomy" id="1820329"/>
    <lineage>
        <taxon>Bacteria</taxon>
        <taxon>Pseudomonadati</taxon>
        <taxon>Pseudomonadota</taxon>
        <taxon>Alphaproteobacteria</taxon>
        <taxon>Rhodobacterales</taxon>
        <taxon>Roseobacteraceae</taxon>
        <taxon>Lutimaribacter</taxon>
    </lineage>
</organism>
<feature type="domain" description="AB hydrolase-1" evidence="1">
    <location>
        <begin position="35"/>
        <end position="253"/>
    </location>
</feature>
<reference evidence="3" key="1">
    <citation type="journal article" date="2019" name="Int. J. Syst. Evol. Microbiol.">
        <title>The Global Catalogue of Microorganisms (GCM) 10K type strain sequencing project: providing services to taxonomists for standard genome sequencing and annotation.</title>
        <authorList>
            <consortium name="The Broad Institute Genomics Platform"/>
            <consortium name="The Broad Institute Genome Sequencing Center for Infectious Disease"/>
            <person name="Wu L."/>
            <person name="Ma J."/>
        </authorList>
    </citation>
    <scope>NUCLEOTIDE SEQUENCE [LARGE SCALE GENOMIC DNA]</scope>
    <source>
        <strain evidence="3">KCTC 42911</strain>
    </source>
</reference>
<proteinExistence type="predicted"/>
<keyword evidence="2" id="KW-0378">Hydrolase</keyword>
<dbReference type="EMBL" id="JBHRXI010000004">
    <property type="protein sequence ID" value="MFC3613239.1"/>
    <property type="molecule type" value="Genomic_DNA"/>
</dbReference>
<evidence type="ECO:0000313" key="3">
    <source>
        <dbReference type="Proteomes" id="UP001595629"/>
    </source>
</evidence>
<accession>A0ABV7TES6</accession>
<dbReference type="SUPFAM" id="SSF53474">
    <property type="entry name" value="alpha/beta-Hydrolases"/>
    <property type="match status" value="1"/>
</dbReference>
<dbReference type="Proteomes" id="UP001595629">
    <property type="component" value="Unassembled WGS sequence"/>
</dbReference>
<dbReference type="InterPro" id="IPR000073">
    <property type="entry name" value="AB_hydrolase_1"/>
</dbReference>
<dbReference type="Pfam" id="PF12697">
    <property type="entry name" value="Abhydrolase_6"/>
    <property type="match status" value="1"/>
</dbReference>
<dbReference type="Gene3D" id="3.40.50.1820">
    <property type="entry name" value="alpha/beta hydrolase"/>
    <property type="match status" value="1"/>
</dbReference>
<evidence type="ECO:0000259" key="1">
    <source>
        <dbReference type="Pfam" id="PF12697"/>
    </source>
</evidence>